<dbReference type="Pfam" id="PF08240">
    <property type="entry name" value="ADH_N"/>
    <property type="match status" value="1"/>
</dbReference>
<dbReference type="PANTHER" id="PTHR45033:SF3">
    <property type="entry name" value="DEHYDROGENASE, PUTATIVE (AFU_ORTHOLOGUE AFUA_2G13270)-RELATED"/>
    <property type="match status" value="1"/>
</dbReference>
<dbReference type="Gene3D" id="3.40.50.720">
    <property type="entry name" value="NAD(P)-binding Rossmann-like Domain"/>
    <property type="match status" value="1"/>
</dbReference>
<reference evidence="2" key="1">
    <citation type="journal article" date="2020" name="Stud. Mycol.">
        <title>101 Dothideomycetes genomes: a test case for predicting lifestyles and emergence of pathogens.</title>
        <authorList>
            <person name="Haridas S."/>
            <person name="Albert R."/>
            <person name="Binder M."/>
            <person name="Bloem J."/>
            <person name="Labutti K."/>
            <person name="Salamov A."/>
            <person name="Andreopoulos B."/>
            <person name="Baker S."/>
            <person name="Barry K."/>
            <person name="Bills G."/>
            <person name="Bluhm B."/>
            <person name="Cannon C."/>
            <person name="Castanera R."/>
            <person name="Culley D."/>
            <person name="Daum C."/>
            <person name="Ezra D."/>
            <person name="Gonzalez J."/>
            <person name="Henrissat B."/>
            <person name="Kuo A."/>
            <person name="Liang C."/>
            <person name="Lipzen A."/>
            <person name="Lutzoni F."/>
            <person name="Magnuson J."/>
            <person name="Mondo S."/>
            <person name="Nolan M."/>
            <person name="Ohm R."/>
            <person name="Pangilinan J."/>
            <person name="Park H.-J."/>
            <person name="Ramirez L."/>
            <person name="Alfaro M."/>
            <person name="Sun H."/>
            <person name="Tritt A."/>
            <person name="Yoshinaga Y."/>
            <person name="Zwiers L.-H."/>
            <person name="Turgeon B."/>
            <person name="Goodwin S."/>
            <person name="Spatafora J."/>
            <person name="Crous P."/>
            <person name="Grigoriev I."/>
        </authorList>
    </citation>
    <scope>NUCLEOTIDE SEQUENCE</scope>
    <source>
        <strain evidence="2">CBS 121739</strain>
    </source>
</reference>
<gene>
    <name evidence="2" type="ORF">EJ05DRAFT_462795</name>
</gene>
<dbReference type="AlphaFoldDB" id="A0A6A6WDN1"/>
<name>A0A6A6WDN1_9PEZI</name>
<dbReference type="SUPFAM" id="SSF51735">
    <property type="entry name" value="NAD(P)-binding Rossmann-fold domains"/>
    <property type="match status" value="1"/>
</dbReference>
<dbReference type="FunFam" id="3.40.50.720:FF:000481">
    <property type="entry name" value="Alcohol dehydrogenase, variant"/>
    <property type="match status" value="1"/>
</dbReference>
<dbReference type="InterPro" id="IPR011032">
    <property type="entry name" value="GroES-like_sf"/>
</dbReference>
<dbReference type="OrthoDB" id="449487at2759"/>
<dbReference type="CDD" id="cd05188">
    <property type="entry name" value="MDR"/>
    <property type="match status" value="1"/>
</dbReference>
<proteinExistence type="predicted"/>
<accession>A0A6A6WDN1</accession>
<dbReference type="RefSeq" id="XP_033603126.1">
    <property type="nucleotide sequence ID" value="XM_033742695.1"/>
</dbReference>
<dbReference type="InterPro" id="IPR036291">
    <property type="entry name" value="NAD(P)-bd_dom_sf"/>
</dbReference>
<dbReference type="EMBL" id="ML996568">
    <property type="protein sequence ID" value="KAF2760675.1"/>
    <property type="molecule type" value="Genomic_DNA"/>
</dbReference>
<evidence type="ECO:0000313" key="3">
    <source>
        <dbReference type="Proteomes" id="UP000799437"/>
    </source>
</evidence>
<protein>
    <submittedName>
        <fullName evidence="2">Alcohol dehydrogenase</fullName>
    </submittedName>
</protein>
<keyword evidence="3" id="KW-1185">Reference proteome</keyword>
<dbReference type="GO" id="GO:0016491">
    <property type="term" value="F:oxidoreductase activity"/>
    <property type="evidence" value="ECO:0007669"/>
    <property type="project" value="InterPro"/>
</dbReference>
<dbReference type="InterPro" id="IPR052711">
    <property type="entry name" value="Zinc_ADH-like"/>
</dbReference>
<evidence type="ECO:0000259" key="1">
    <source>
        <dbReference type="SMART" id="SM00829"/>
    </source>
</evidence>
<dbReference type="InterPro" id="IPR013154">
    <property type="entry name" value="ADH-like_N"/>
</dbReference>
<dbReference type="Proteomes" id="UP000799437">
    <property type="component" value="Unassembled WGS sequence"/>
</dbReference>
<organism evidence="2 3">
    <name type="scientific">Pseudovirgaria hyperparasitica</name>
    <dbReference type="NCBI Taxonomy" id="470096"/>
    <lineage>
        <taxon>Eukaryota</taxon>
        <taxon>Fungi</taxon>
        <taxon>Dikarya</taxon>
        <taxon>Ascomycota</taxon>
        <taxon>Pezizomycotina</taxon>
        <taxon>Dothideomycetes</taxon>
        <taxon>Dothideomycetes incertae sedis</taxon>
        <taxon>Acrospermales</taxon>
        <taxon>Acrospermaceae</taxon>
        <taxon>Pseudovirgaria</taxon>
    </lineage>
</organism>
<dbReference type="InterPro" id="IPR020843">
    <property type="entry name" value="ER"/>
</dbReference>
<dbReference type="PANTHER" id="PTHR45033">
    <property type="match status" value="1"/>
</dbReference>
<evidence type="ECO:0000313" key="2">
    <source>
        <dbReference type="EMBL" id="KAF2760675.1"/>
    </source>
</evidence>
<dbReference type="SMART" id="SM00829">
    <property type="entry name" value="PKS_ER"/>
    <property type="match status" value="1"/>
</dbReference>
<dbReference type="InterPro" id="IPR013149">
    <property type="entry name" value="ADH-like_C"/>
</dbReference>
<dbReference type="Pfam" id="PF00107">
    <property type="entry name" value="ADH_zinc_N"/>
    <property type="match status" value="1"/>
</dbReference>
<feature type="domain" description="Enoyl reductase (ER)" evidence="1">
    <location>
        <begin position="12"/>
        <end position="351"/>
    </location>
</feature>
<dbReference type="Gene3D" id="3.90.180.10">
    <property type="entry name" value="Medium-chain alcohol dehydrogenases, catalytic domain"/>
    <property type="match status" value="1"/>
</dbReference>
<sequence length="362" mass="38580">MPTALSIRRVEGKPGEVYYPLEKVALPEPNPSDSEVVVQLTAAALNHRDLFIRQHLYPAISFGTPLLADGCGVVVKAGPSPEAQGWLHKRVIINPGTGWKDDPDGPESQKGYAILGGTKLNNKGTLAECITIDASELEEVPSHLSDVEAAALPLAGLTAWRAFASKSGNAEAGRNILVTGIGGGVALMVLMFASAAGCNVYVSSGDEAKLTKAKDIGAQGGVNYREDGWEKKLVAQLPQPRKYLDAIIDGAGGNIVEKGMRLLKPGGIISMYGMTTGPKMPWVMGAVMRNIELRGSTMGSRKEFGDMVAFVNKKKLHPIVSRTVQGLDNLDGINTLFEDMKNGTQFGKLVVEISTLEIDSKL</sequence>
<dbReference type="GeneID" id="54483749"/>
<dbReference type="SUPFAM" id="SSF50129">
    <property type="entry name" value="GroES-like"/>
    <property type="match status" value="1"/>
</dbReference>